<proteinExistence type="predicted"/>
<dbReference type="Pfam" id="PF12802">
    <property type="entry name" value="MarR_2"/>
    <property type="match status" value="1"/>
</dbReference>
<dbReference type="InterPro" id="IPR000835">
    <property type="entry name" value="HTH_MarR-typ"/>
</dbReference>
<evidence type="ECO:0000313" key="3">
    <source>
        <dbReference type="Proteomes" id="UP000000361"/>
    </source>
</evidence>
<accession>A1AYR5</accession>
<dbReference type="AlphaFoldDB" id="A1AYR5"/>
<dbReference type="EMBL" id="CP000489">
    <property type="protein sequence ID" value="ABL68409.1"/>
    <property type="molecule type" value="Genomic_DNA"/>
</dbReference>
<dbReference type="HOGENOM" id="CLU_083287_2_5_5"/>
<dbReference type="InterPro" id="IPR036388">
    <property type="entry name" value="WH-like_DNA-bd_sf"/>
</dbReference>
<dbReference type="PROSITE" id="PS50995">
    <property type="entry name" value="HTH_MARR_2"/>
    <property type="match status" value="1"/>
</dbReference>
<keyword evidence="3" id="KW-1185">Reference proteome</keyword>
<dbReference type="KEGG" id="pde:Pden_0295"/>
<dbReference type="SUPFAM" id="SSF46785">
    <property type="entry name" value="Winged helix' DNA-binding domain"/>
    <property type="match status" value="1"/>
</dbReference>
<dbReference type="Proteomes" id="UP000000361">
    <property type="component" value="Chromosome 1"/>
</dbReference>
<dbReference type="GeneID" id="93451515"/>
<name>A1AYR5_PARDP</name>
<feature type="domain" description="HTH marR-type" evidence="1">
    <location>
        <begin position="22"/>
        <end position="158"/>
    </location>
</feature>
<dbReference type="RefSeq" id="WP_011746642.1">
    <property type="nucleotide sequence ID" value="NC_008686.1"/>
</dbReference>
<dbReference type="eggNOG" id="COG1846">
    <property type="taxonomic scope" value="Bacteria"/>
</dbReference>
<dbReference type="GO" id="GO:0003700">
    <property type="term" value="F:DNA-binding transcription factor activity"/>
    <property type="evidence" value="ECO:0007669"/>
    <property type="project" value="InterPro"/>
</dbReference>
<dbReference type="InterPro" id="IPR036390">
    <property type="entry name" value="WH_DNA-bd_sf"/>
</dbReference>
<dbReference type="OrthoDB" id="72352at2"/>
<protein>
    <submittedName>
        <fullName evidence="2">Transcriptional regulator, MarR family</fullName>
    </submittedName>
</protein>
<dbReference type="STRING" id="318586.Pden_0295"/>
<dbReference type="EnsemblBacteria" id="ABL68409">
    <property type="protein sequence ID" value="ABL68409"/>
    <property type="gene ID" value="Pden_0295"/>
</dbReference>
<evidence type="ECO:0000259" key="1">
    <source>
        <dbReference type="PROSITE" id="PS50995"/>
    </source>
</evidence>
<gene>
    <name evidence="2" type="ordered locus">Pden_0295</name>
</gene>
<reference evidence="3" key="1">
    <citation type="submission" date="2006-12" db="EMBL/GenBank/DDBJ databases">
        <title>Complete sequence of chromosome 1 of Paracoccus denitrificans PD1222.</title>
        <authorList>
            <person name="Copeland A."/>
            <person name="Lucas S."/>
            <person name="Lapidus A."/>
            <person name="Barry K."/>
            <person name="Detter J.C."/>
            <person name="Glavina del Rio T."/>
            <person name="Hammon N."/>
            <person name="Israni S."/>
            <person name="Dalin E."/>
            <person name="Tice H."/>
            <person name="Pitluck S."/>
            <person name="Munk A.C."/>
            <person name="Brettin T."/>
            <person name="Bruce D."/>
            <person name="Han C."/>
            <person name="Tapia R."/>
            <person name="Gilna P."/>
            <person name="Schmutz J."/>
            <person name="Larimer F."/>
            <person name="Land M."/>
            <person name="Hauser L."/>
            <person name="Kyrpides N."/>
            <person name="Lykidis A."/>
            <person name="Spiro S."/>
            <person name="Richardson D.J."/>
            <person name="Moir J.W.B."/>
            <person name="Ferguson S.J."/>
            <person name="van Spanning R.J.M."/>
            <person name="Richardson P."/>
        </authorList>
    </citation>
    <scope>NUCLEOTIDE SEQUENCE [LARGE SCALE GENOMIC DNA]</scope>
    <source>
        <strain evidence="3">Pd 1222</strain>
    </source>
</reference>
<dbReference type="Gene3D" id="1.10.10.10">
    <property type="entry name" value="Winged helix-like DNA-binding domain superfamily/Winged helix DNA-binding domain"/>
    <property type="match status" value="1"/>
</dbReference>
<organism evidence="2 3">
    <name type="scientific">Paracoccus denitrificans (strain Pd 1222)</name>
    <dbReference type="NCBI Taxonomy" id="318586"/>
    <lineage>
        <taxon>Bacteria</taxon>
        <taxon>Pseudomonadati</taxon>
        <taxon>Pseudomonadota</taxon>
        <taxon>Alphaproteobacteria</taxon>
        <taxon>Rhodobacterales</taxon>
        <taxon>Paracoccaceae</taxon>
        <taxon>Paracoccus</taxon>
    </lineage>
</organism>
<sequence>MTTHQAQTAQPQFGDADPRIAYNRVFFAILRIHRTLMPQIEKALREIGVPDPIWYEILLATEEAGEDGVQMQVLQRRLFVPQYALSRHVARIEKAGLIRRAAAGGAGRGQILYIAEAGRGLHARIWQIYVERIQSALAPALTTDEAYDLVRTLNRLYR</sequence>
<evidence type="ECO:0000313" key="2">
    <source>
        <dbReference type="EMBL" id="ABL68409.1"/>
    </source>
</evidence>